<evidence type="ECO:0000256" key="18">
    <source>
        <dbReference type="ARBA" id="ARBA00023010"/>
    </source>
</evidence>
<protein>
    <recommendedName>
        <fullName evidence="5">Nuclear pore complex protein Nup98-Nup96</fullName>
    </recommendedName>
</protein>
<dbReference type="Pfam" id="PF12110">
    <property type="entry name" value="Nup96"/>
    <property type="match status" value="1"/>
</dbReference>
<dbReference type="Ensembl" id="ENSSLDT00000017563.1">
    <property type="protein sequence ID" value="ENSSLDP00000016961.1"/>
    <property type="gene ID" value="ENSSLDG00000013044.1"/>
</dbReference>
<dbReference type="GO" id="GO:0006508">
    <property type="term" value="P:proteolysis"/>
    <property type="evidence" value="ECO:0007669"/>
    <property type="project" value="UniProtKB-KW"/>
</dbReference>
<feature type="compositionally biased region" description="Basic and acidic residues" evidence="23">
    <location>
        <begin position="466"/>
        <end position="475"/>
    </location>
</feature>
<evidence type="ECO:0000256" key="7">
    <source>
        <dbReference type="ARBA" id="ARBA00022499"/>
    </source>
</evidence>
<evidence type="ECO:0000256" key="9">
    <source>
        <dbReference type="ARBA" id="ARBA00022670"/>
    </source>
</evidence>
<dbReference type="Pfam" id="PF21240">
    <property type="entry name" value="Nup98_GLEBS"/>
    <property type="match status" value="1"/>
</dbReference>
<evidence type="ECO:0000259" key="24">
    <source>
        <dbReference type="PROSITE" id="PS51434"/>
    </source>
</evidence>
<evidence type="ECO:0000256" key="4">
    <source>
        <dbReference type="ARBA" id="ARBA00008926"/>
    </source>
</evidence>
<evidence type="ECO:0000256" key="12">
    <source>
        <dbReference type="ARBA" id="ARBA00022813"/>
    </source>
</evidence>
<keyword evidence="7" id="KW-1017">Isopeptide bond</keyword>
<dbReference type="GO" id="GO:0044614">
    <property type="term" value="C:nuclear pore cytoplasmic filaments"/>
    <property type="evidence" value="ECO:0007669"/>
    <property type="project" value="TreeGrafter"/>
</dbReference>
<evidence type="ECO:0000256" key="21">
    <source>
        <dbReference type="ARBA" id="ARBA00023242"/>
    </source>
</evidence>
<dbReference type="GO" id="GO:0017056">
    <property type="term" value="F:structural constituent of nuclear pore"/>
    <property type="evidence" value="ECO:0007669"/>
    <property type="project" value="InterPro"/>
</dbReference>
<proteinExistence type="inferred from homology"/>
<dbReference type="GO" id="GO:0003723">
    <property type="term" value="F:RNA binding"/>
    <property type="evidence" value="ECO:0007669"/>
    <property type="project" value="TreeGrafter"/>
</dbReference>
<evidence type="ECO:0000256" key="19">
    <source>
        <dbReference type="ARBA" id="ARBA00023132"/>
    </source>
</evidence>
<dbReference type="FunFam" id="1.10.10.2360:FF:000001">
    <property type="entry name" value="Nuclear pore complex protein Nup98-Nup96"/>
    <property type="match status" value="1"/>
</dbReference>
<dbReference type="InterPro" id="IPR037665">
    <property type="entry name" value="Nucleoporin_S59-like"/>
</dbReference>
<dbReference type="Gene3D" id="1.10.10.2360">
    <property type="match status" value="1"/>
</dbReference>
<dbReference type="GO" id="GO:0006405">
    <property type="term" value="P:RNA export from nucleus"/>
    <property type="evidence" value="ECO:0007669"/>
    <property type="project" value="TreeGrafter"/>
</dbReference>
<dbReference type="GO" id="GO:0006606">
    <property type="term" value="P:protein import into nucleus"/>
    <property type="evidence" value="ECO:0007669"/>
    <property type="project" value="TreeGrafter"/>
</dbReference>
<evidence type="ECO:0000256" key="15">
    <source>
        <dbReference type="ARBA" id="ARBA00022843"/>
    </source>
</evidence>
<evidence type="ECO:0000256" key="10">
    <source>
        <dbReference type="ARBA" id="ARBA00022737"/>
    </source>
</evidence>
<dbReference type="PROSITE" id="PS51434">
    <property type="entry name" value="NUP_C"/>
    <property type="match status" value="1"/>
</dbReference>
<dbReference type="GO" id="GO:0008236">
    <property type="term" value="F:serine-type peptidase activity"/>
    <property type="evidence" value="ECO:0007669"/>
    <property type="project" value="UniProtKB-KW"/>
</dbReference>
<evidence type="ECO:0000256" key="8">
    <source>
        <dbReference type="ARBA" id="ARBA00022553"/>
    </source>
</evidence>
<dbReference type="FunFam" id="3.30.1610.10:FF:000001">
    <property type="entry name" value="Nuclear pore complex protein Nup98-Nup96"/>
    <property type="match status" value="1"/>
</dbReference>
<keyword evidence="20" id="KW-0472">Membrane</keyword>
<keyword evidence="18" id="KW-0811">Translocation</keyword>
<dbReference type="GO" id="GO:0031965">
    <property type="term" value="C:nuclear membrane"/>
    <property type="evidence" value="ECO:0007669"/>
    <property type="project" value="UniProtKB-SubCell"/>
</dbReference>
<dbReference type="GO" id="GO:0051028">
    <property type="term" value="P:mRNA transport"/>
    <property type="evidence" value="ECO:0007669"/>
    <property type="project" value="UniProtKB-KW"/>
</dbReference>
<evidence type="ECO:0000256" key="14">
    <source>
        <dbReference type="ARBA" id="ARBA00022825"/>
    </source>
</evidence>
<feature type="domain" description="Peptidase S59" evidence="24">
    <location>
        <begin position="661"/>
        <end position="803"/>
    </location>
</feature>
<keyword evidence="19" id="KW-0906">Nuclear pore complex</keyword>
<keyword evidence="15" id="KW-0832">Ubl conjugation</keyword>
<keyword evidence="11" id="KW-0378">Hydrolase</keyword>
<evidence type="ECO:0000313" key="25">
    <source>
        <dbReference type="Ensembl" id="ENSSLDP00000016961.1"/>
    </source>
</evidence>
<feature type="region of interest" description="Disordered" evidence="23">
    <location>
        <begin position="934"/>
        <end position="981"/>
    </location>
</feature>
<dbReference type="GO" id="GO:0005654">
    <property type="term" value="C:nucleoplasm"/>
    <property type="evidence" value="ECO:0007669"/>
    <property type="project" value="UniProtKB-SubCell"/>
</dbReference>
<keyword evidence="13" id="KW-0509">mRNA transport</keyword>
<evidence type="ECO:0000256" key="2">
    <source>
        <dbReference type="ARBA" id="ARBA00004620"/>
    </source>
</evidence>
<keyword evidence="8" id="KW-0597">Phosphoprotein</keyword>
<feature type="region of interest" description="Disordered" evidence="23">
    <location>
        <begin position="634"/>
        <end position="653"/>
    </location>
</feature>
<feature type="compositionally biased region" description="Polar residues" evidence="23">
    <location>
        <begin position="506"/>
        <end position="515"/>
    </location>
</feature>
<comment type="subcellular location">
    <subcellularLocation>
        <location evidence="2">Nucleus membrane</location>
        <topology evidence="2">Peripheral membrane protein</topology>
        <orientation evidence="2">Nucleoplasmic side</orientation>
    </subcellularLocation>
    <subcellularLocation>
        <location evidence="1">Nucleus</location>
        <location evidence="1">Nuclear pore complex</location>
    </subcellularLocation>
    <subcellularLocation>
        <location evidence="3">Nucleus</location>
        <location evidence="3">Nucleoplasm</location>
    </subcellularLocation>
</comment>
<dbReference type="PANTHER" id="PTHR23198">
    <property type="entry name" value="NUCLEOPORIN"/>
    <property type="match status" value="1"/>
</dbReference>
<dbReference type="InterPro" id="IPR007230">
    <property type="entry name" value="Nup98_auto-Pept-S59_dom"/>
</dbReference>
<comment type="similarity">
    <text evidence="4">Belongs to the nucleoporin GLFG family.</text>
</comment>
<keyword evidence="21" id="KW-0539">Nucleus</keyword>
<dbReference type="PANTHER" id="PTHR23198:SF6">
    <property type="entry name" value="NUCLEAR PORE COMPLEX PROTEIN NUP98-NUP96"/>
    <property type="match status" value="1"/>
</dbReference>
<evidence type="ECO:0000256" key="1">
    <source>
        <dbReference type="ARBA" id="ARBA00004567"/>
    </source>
</evidence>
<name>A0A3B4XKY3_SERLL</name>
<keyword evidence="17" id="KW-0007">Acetylation</keyword>
<reference evidence="25" key="2">
    <citation type="submission" date="2025-09" db="UniProtKB">
        <authorList>
            <consortium name="Ensembl"/>
        </authorList>
    </citation>
    <scope>IDENTIFICATION</scope>
</reference>
<accession>A0A3B4XKY3</accession>
<reference evidence="25" key="1">
    <citation type="submission" date="2025-08" db="UniProtKB">
        <authorList>
            <consortium name="Ensembl"/>
        </authorList>
    </citation>
    <scope>IDENTIFICATION</scope>
</reference>
<evidence type="ECO:0000256" key="13">
    <source>
        <dbReference type="ARBA" id="ARBA00022816"/>
    </source>
</evidence>
<dbReference type="GO" id="GO:0034398">
    <property type="term" value="P:telomere tethering at nuclear periphery"/>
    <property type="evidence" value="ECO:0007669"/>
    <property type="project" value="TreeGrafter"/>
</dbReference>
<organism evidence="25 26">
    <name type="scientific">Seriola lalandi dorsalis</name>
    <dbReference type="NCBI Taxonomy" id="1841481"/>
    <lineage>
        <taxon>Eukaryota</taxon>
        <taxon>Metazoa</taxon>
        <taxon>Chordata</taxon>
        <taxon>Craniata</taxon>
        <taxon>Vertebrata</taxon>
        <taxon>Euteleostomi</taxon>
        <taxon>Actinopterygii</taxon>
        <taxon>Neopterygii</taxon>
        <taxon>Teleostei</taxon>
        <taxon>Neoteleostei</taxon>
        <taxon>Acanthomorphata</taxon>
        <taxon>Carangaria</taxon>
        <taxon>Carangiformes</taxon>
        <taxon>Carangidae</taxon>
        <taxon>Seriola</taxon>
    </lineage>
</organism>
<dbReference type="Gene3D" id="1.25.40.690">
    <property type="match status" value="1"/>
</dbReference>
<comment type="function">
    <text evidence="22">Plays a role in the nuclear pore complex (NPC) assembly and/or maintenance. NUP98 and NUP96 are involved in the bidirectional transport across the NPC. May anchor NUP153 and TPR to the NPC. In cooperation with DHX9, plays a role in transcription and alternative splicing activation of a subset of genes. Involved in the localization of DHX9 in discrete intranuclear foci (GLFG-body).</text>
</comment>
<keyword evidence="9" id="KW-0645">Protease</keyword>
<evidence type="ECO:0000256" key="5">
    <source>
        <dbReference type="ARBA" id="ARBA00013472"/>
    </source>
</evidence>
<evidence type="ECO:0000256" key="22">
    <source>
        <dbReference type="ARBA" id="ARBA00059309"/>
    </source>
</evidence>
<evidence type="ECO:0000256" key="16">
    <source>
        <dbReference type="ARBA" id="ARBA00022927"/>
    </source>
</evidence>
<dbReference type="GO" id="GO:0008139">
    <property type="term" value="F:nuclear localization sequence binding"/>
    <property type="evidence" value="ECO:0007669"/>
    <property type="project" value="TreeGrafter"/>
</dbReference>
<keyword evidence="12" id="KW-0068">Autocatalytic cleavage</keyword>
<evidence type="ECO:0000256" key="17">
    <source>
        <dbReference type="ARBA" id="ARBA00022990"/>
    </source>
</evidence>
<dbReference type="SUPFAM" id="SSF82215">
    <property type="entry name" value="C-terminal autoproteolytic domain of nucleoporin nup98"/>
    <property type="match status" value="1"/>
</dbReference>
<evidence type="ECO:0000256" key="3">
    <source>
        <dbReference type="ARBA" id="ARBA00004642"/>
    </source>
</evidence>
<keyword evidence="26" id="KW-1185">Reference proteome</keyword>
<evidence type="ECO:0000256" key="20">
    <source>
        <dbReference type="ARBA" id="ARBA00023136"/>
    </source>
</evidence>
<dbReference type="GeneTree" id="ENSGT00550000074799"/>
<dbReference type="Gene3D" id="3.30.1610.10">
    <property type="entry name" value="Peptidase S59, nucleoporin"/>
    <property type="match status" value="1"/>
</dbReference>
<feature type="compositionally biased region" description="Polar residues" evidence="23">
    <location>
        <begin position="477"/>
        <end position="489"/>
    </location>
</feature>
<dbReference type="GO" id="GO:0000973">
    <property type="term" value="P:post-transcriptional tethering of RNA polymerase II gene DNA at nuclear periphery"/>
    <property type="evidence" value="ECO:0007669"/>
    <property type="project" value="TreeGrafter"/>
</dbReference>
<keyword evidence="16" id="KW-0653">Protein transport</keyword>
<feature type="region of interest" description="Disordered" evidence="23">
    <location>
        <begin position="459"/>
        <end position="523"/>
    </location>
</feature>
<evidence type="ECO:0000313" key="26">
    <source>
        <dbReference type="Proteomes" id="UP000261360"/>
    </source>
</evidence>
<feature type="region of interest" description="Disordered" evidence="23">
    <location>
        <begin position="550"/>
        <end position="588"/>
    </location>
</feature>
<keyword evidence="6" id="KW-0813">Transport</keyword>
<evidence type="ECO:0000256" key="23">
    <source>
        <dbReference type="SAM" id="MobiDB-lite"/>
    </source>
</evidence>
<keyword evidence="10" id="KW-0677">Repeat</keyword>
<evidence type="ECO:0000256" key="11">
    <source>
        <dbReference type="ARBA" id="ARBA00022801"/>
    </source>
</evidence>
<keyword evidence="14" id="KW-0720">Serine protease</keyword>
<dbReference type="Pfam" id="PF04096">
    <property type="entry name" value="Nucleoporin2"/>
    <property type="match status" value="1"/>
</dbReference>
<sequence>MFNKSFGTPFGGGTGGFGNASTFGQQSGLFGSSTFSQPPTSSTSTGFGFGAASGTSTSLFGNTGTGTSGGLFSQQNNAFGANKPTSFGSFGTSTSSGGGLFGSTNTASNPFGGTNSLFGGSGFSATQQPGTTVKFNPPTGSDTMVKAGVTTSINTKHQCITAMKEYENKSLEELRLEDYQAGRKGPTNQMAAGTGSLFGSATATSSAATGLFGSTAPNTSFSFGQNKSTFGAPTGGFGATTGGLFGQPTQQQAGSLFKPFGQTTTTQNTGFSFGNTNTMGQANTSTMVSLTNLNFTVCVFLLQQSLFGNKTAGFGTTTTSAPSFGTGTGLFGNKPALTLGTGTNTSTFGFGANPAAGSLFGNKPATGGLGTGLGTSFGTAVGTGQPSLFGNNQNKLGTTLGTMGTFGATGFSSGASTLGFGAPQQPVALTDPSAAAAQQAMLQQQLSVLAYSPYGDSPLFRNPLSDPKKKEERLKPTNPTAQKALTTPTHYKLTPRPATRVRPKALTSSGSSKSQLFDGLDDDEPSLTSGAFIPRKSIKKLVLKNLNSSQYSSQTEAEPDDLASPSEYPQNGHRSGLAGPSSRADDDPEVTQFYVNPIAKPIPQGRTQTSLQDTIIDLNMHKPARNGLEVSSANESLLEEREEEQQEAQQSPHPAGIVLNRVGYYTIPSMEDLAEMVDENGECVVENFTVGRKGYGSIFFPGEVNVTGLNLDEIVHFRRKEVIVYPDDKNKPSEGEGLNRRAEVTLDGVWPNDKTSCTQIRSPERLTDMNYEGRLEKASRKQGARFLEYRPETGSWVFEVSYSVFHHSLSPCLCFQSTVAVDLPSGVAELDSDMADITQSFPAESMLGGEEDEHDGISVSNHIASTLGINPHTLQIMKASLFAEDEEESDMFQDQGAMKVSTDVSSPRLVLPGAQTRPSVGGLLQARFTSGLLPQLSDSPRPSFPPPLSRASPALVESPRSLHWAGSGPGPSSFLLPPRTQEPSVRTVGVRRLGGPVPIKESVTLGKGGLLMDAGLFVGRSFRVGWGPGWTLAHCGQRLSSLPSKQLDHQELSKTDFSFLPFPSVTRAVPCRLKESPYKVVLEQLVGLEPPAVKMIEEEEDEESQAVLQRPLEICLEHSTISTTGASACPLVQPQLGVAALHKYAKWITELNDKQVLLGYWAEVWTLCEALWGRLGPADQEPDIETPSDYEQQLERRRTFSAWLSRGATCRVEDEVALAGKGRHTEAIFSYLTGNRISEACRLAQKEGDHRLSLLLSQAMGSQYCRDLLALQLADWNRMQTDCYLPEERLRIFTLLAGKPVWQSSDSVVNVCSQLDWKRCVAVHLWFMLPPTASVADALARYEAAFQVSCCLSLCSLSFHIEFEEEESKRPLYDLCFHLLKLYSDRHYSLQQLLDPLSVTWERLDYRLSWHLWGVLQALHYSHLSTSRQGLLHASYAAQLESAGLWHMAVFILLHIPDHTYRERAVREMLTLHCPLQETDESVRRERFLTERLLIPEQWIHEAKATRARRDADRHQEALHLYRAGYWSQCHRLLIQHLASECIINDNHDYLLEFLEGLAVPEHSTTIQDWDTAGRVYLDYIRVIKTLQDIQQMENAGYELERLYTDVTSLCSRIELLPCSTARDRLAQSEMAKRVANILRVVLSLQQGDAASDSLSIPLAQLAPHITRLPMPEDYTLEELRGLTQSYLRQLIVSQ</sequence>
<dbReference type="Proteomes" id="UP000261360">
    <property type="component" value="Unplaced"/>
</dbReference>
<dbReference type="InterPro" id="IPR021967">
    <property type="entry name" value="Nup98_C"/>
</dbReference>
<evidence type="ECO:0000256" key="6">
    <source>
        <dbReference type="ARBA" id="ARBA00022448"/>
    </source>
</evidence>
<dbReference type="FunFam" id="1.25.40.690:FF:000001">
    <property type="entry name" value="Nuclear pore complex protein Nup98-Nup96"/>
    <property type="match status" value="1"/>
</dbReference>
<dbReference type="InterPro" id="IPR036903">
    <property type="entry name" value="Nup98_auto-Pept-S59_dom_sf"/>
</dbReference>